<dbReference type="GO" id="GO:0006352">
    <property type="term" value="P:DNA-templated transcription initiation"/>
    <property type="evidence" value="ECO:0007669"/>
    <property type="project" value="InterPro"/>
</dbReference>
<dbReference type="EMBL" id="JACHMN010000002">
    <property type="protein sequence ID" value="MBB5870125.1"/>
    <property type="molecule type" value="Genomic_DNA"/>
</dbReference>
<keyword evidence="5 6" id="KW-0804">Transcription</keyword>
<keyword evidence="2 6" id="KW-0805">Transcription regulation</keyword>
<evidence type="ECO:0000256" key="4">
    <source>
        <dbReference type="ARBA" id="ARBA00023125"/>
    </source>
</evidence>
<gene>
    <name evidence="9" type="ORF">F4553_003504</name>
</gene>
<dbReference type="GO" id="GO:0003677">
    <property type="term" value="F:DNA binding"/>
    <property type="evidence" value="ECO:0007669"/>
    <property type="project" value="UniProtKB-KW"/>
</dbReference>
<dbReference type="InterPro" id="IPR013249">
    <property type="entry name" value="RNA_pol_sigma70_r4_t2"/>
</dbReference>
<protein>
    <recommendedName>
        <fullName evidence="6">RNA polymerase sigma factor</fullName>
    </recommendedName>
</protein>
<evidence type="ECO:0000256" key="1">
    <source>
        <dbReference type="ARBA" id="ARBA00010641"/>
    </source>
</evidence>
<dbReference type="InterPro" id="IPR000838">
    <property type="entry name" value="RNA_pol_sigma70_ECF_CS"/>
</dbReference>
<dbReference type="SUPFAM" id="SSF88946">
    <property type="entry name" value="Sigma2 domain of RNA polymerase sigma factors"/>
    <property type="match status" value="1"/>
</dbReference>
<dbReference type="PANTHER" id="PTHR43133:SF61">
    <property type="entry name" value="ECF RNA POLYMERASE SIGMA FACTOR SIGC"/>
    <property type="match status" value="1"/>
</dbReference>
<comment type="caution">
    <text evidence="9">The sequence shown here is derived from an EMBL/GenBank/DDBJ whole genome shotgun (WGS) entry which is preliminary data.</text>
</comment>
<keyword evidence="4 6" id="KW-0238">DNA-binding</keyword>
<evidence type="ECO:0000313" key="10">
    <source>
        <dbReference type="Proteomes" id="UP000587527"/>
    </source>
</evidence>
<feature type="domain" description="RNA polymerase sigma-70 region 2" evidence="7">
    <location>
        <begin position="30"/>
        <end position="92"/>
    </location>
</feature>
<evidence type="ECO:0000256" key="2">
    <source>
        <dbReference type="ARBA" id="ARBA00023015"/>
    </source>
</evidence>
<dbReference type="InterPro" id="IPR014284">
    <property type="entry name" value="RNA_pol_sigma-70_dom"/>
</dbReference>
<feature type="domain" description="RNA polymerase sigma factor 70 region 4 type 2" evidence="8">
    <location>
        <begin position="125"/>
        <end position="173"/>
    </location>
</feature>
<proteinExistence type="inferred from homology"/>
<dbReference type="AlphaFoldDB" id="A0A841BQZ3"/>
<name>A0A841BQZ3_9ACTN</name>
<evidence type="ECO:0000259" key="7">
    <source>
        <dbReference type="Pfam" id="PF04542"/>
    </source>
</evidence>
<evidence type="ECO:0000256" key="6">
    <source>
        <dbReference type="RuleBase" id="RU000716"/>
    </source>
</evidence>
<dbReference type="NCBIfam" id="TIGR02937">
    <property type="entry name" value="sigma70-ECF"/>
    <property type="match status" value="1"/>
</dbReference>
<dbReference type="InterPro" id="IPR013324">
    <property type="entry name" value="RNA_pol_sigma_r3/r4-like"/>
</dbReference>
<dbReference type="Gene3D" id="1.10.1740.10">
    <property type="match status" value="1"/>
</dbReference>
<dbReference type="RefSeq" id="WP_312875247.1">
    <property type="nucleotide sequence ID" value="NZ_JACHMN010000002.1"/>
</dbReference>
<dbReference type="Pfam" id="PF04542">
    <property type="entry name" value="Sigma70_r2"/>
    <property type="match status" value="1"/>
</dbReference>
<dbReference type="SUPFAM" id="SSF88659">
    <property type="entry name" value="Sigma3 and sigma4 domains of RNA polymerase sigma factors"/>
    <property type="match status" value="1"/>
</dbReference>
<evidence type="ECO:0000259" key="8">
    <source>
        <dbReference type="Pfam" id="PF08281"/>
    </source>
</evidence>
<dbReference type="CDD" id="cd06171">
    <property type="entry name" value="Sigma70_r4"/>
    <property type="match status" value="1"/>
</dbReference>
<evidence type="ECO:0000256" key="3">
    <source>
        <dbReference type="ARBA" id="ARBA00023082"/>
    </source>
</evidence>
<dbReference type="InterPro" id="IPR036388">
    <property type="entry name" value="WH-like_DNA-bd_sf"/>
</dbReference>
<evidence type="ECO:0000256" key="5">
    <source>
        <dbReference type="ARBA" id="ARBA00023163"/>
    </source>
</evidence>
<dbReference type="GO" id="GO:0006950">
    <property type="term" value="P:response to stress"/>
    <property type="evidence" value="ECO:0007669"/>
    <property type="project" value="UniProtKB-ARBA"/>
</dbReference>
<dbReference type="InterPro" id="IPR039425">
    <property type="entry name" value="RNA_pol_sigma-70-like"/>
</dbReference>
<keyword evidence="3 6" id="KW-0731">Sigma factor</keyword>
<comment type="similarity">
    <text evidence="1 6">Belongs to the sigma-70 factor family. ECF subfamily.</text>
</comment>
<dbReference type="InterPro" id="IPR007627">
    <property type="entry name" value="RNA_pol_sigma70_r2"/>
</dbReference>
<organism evidence="9 10">
    <name type="scientific">Allocatelliglobosispora scoriae</name>
    <dbReference type="NCBI Taxonomy" id="643052"/>
    <lineage>
        <taxon>Bacteria</taxon>
        <taxon>Bacillati</taxon>
        <taxon>Actinomycetota</taxon>
        <taxon>Actinomycetes</taxon>
        <taxon>Micromonosporales</taxon>
        <taxon>Micromonosporaceae</taxon>
        <taxon>Allocatelliglobosispora</taxon>
    </lineage>
</organism>
<dbReference type="Gene3D" id="1.10.10.10">
    <property type="entry name" value="Winged helix-like DNA-binding domain superfamily/Winged helix DNA-binding domain"/>
    <property type="match status" value="1"/>
</dbReference>
<evidence type="ECO:0000313" key="9">
    <source>
        <dbReference type="EMBL" id="MBB5870125.1"/>
    </source>
</evidence>
<dbReference type="InterPro" id="IPR013325">
    <property type="entry name" value="RNA_pol_sigma_r2"/>
</dbReference>
<dbReference type="GO" id="GO:0016987">
    <property type="term" value="F:sigma factor activity"/>
    <property type="evidence" value="ECO:0007669"/>
    <property type="project" value="UniProtKB-KW"/>
</dbReference>
<reference evidence="9 10" key="1">
    <citation type="submission" date="2020-08" db="EMBL/GenBank/DDBJ databases">
        <title>Sequencing the genomes of 1000 actinobacteria strains.</title>
        <authorList>
            <person name="Klenk H.-P."/>
        </authorList>
    </citation>
    <scope>NUCLEOTIDE SEQUENCE [LARGE SCALE GENOMIC DNA]</scope>
    <source>
        <strain evidence="9 10">DSM 45362</strain>
    </source>
</reference>
<dbReference type="PANTHER" id="PTHR43133">
    <property type="entry name" value="RNA POLYMERASE ECF-TYPE SIGMA FACTO"/>
    <property type="match status" value="1"/>
</dbReference>
<accession>A0A841BQZ3</accession>
<dbReference type="PROSITE" id="PS01063">
    <property type="entry name" value="SIGMA70_ECF"/>
    <property type="match status" value="1"/>
</dbReference>
<dbReference type="Pfam" id="PF08281">
    <property type="entry name" value="Sigma70_r4_2"/>
    <property type="match status" value="1"/>
</dbReference>
<dbReference type="Proteomes" id="UP000587527">
    <property type="component" value="Unassembled WGS sequence"/>
</dbReference>
<keyword evidence="10" id="KW-1185">Reference proteome</keyword>
<sequence length="183" mass="20052">MNGGPDDLDEVTRWALRARDGDPLAQSAFVRATQADVWRLAAALVDPGAADDLTQDTYLRAFRALDTFEARSSARTWLLGIARRTCADHLRQVIRRRRLENRLAEAAAVTGGFETDAVGLHGAADLVRRLPDERRSAFVLTQLLGLSYEEAAAVEDVPIGTIRSRVARARSELVTEVTKALAV</sequence>